<keyword evidence="5 10" id="KW-0418">Kinase</keyword>
<dbReference type="SUPFAM" id="SSF56112">
    <property type="entry name" value="Protein kinase-like (PK-like)"/>
    <property type="match status" value="1"/>
</dbReference>
<dbReference type="PANTHER" id="PTHR43289">
    <property type="entry name" value="MITOGEN-ACTIVATED PROTEIN KINASE KINASE KINASE 20-RELATED"/>
    <property type="match status" value="1"/>
</dbReference>
<dbReference type="Proteomes" id="UP001521150">
    <property type="component" value="Unassembled WGS sequence"/>
</dbReference>
<evidence type="ECO:0000256" key="2">
    <source>
        <dbReference type="ARBA" id="ARBA00022527"/>
    </source>
</evidence>
<dbReference type="EC" id="2.7.11.1" evidence="1"/>
<dbReference type="Gene3D" id="1.10.510.10">
    <property type="entry name" value="Transferase(Phosphotransferase) domain 1"/>
    <property type="match status" value="1"/>
</dbReference>
<keyword evidence="8" id="KW-0812">Transmembrane</keyword>
<sequence>MPSDLMIAGRYRLDAQIGAGAMGVVWRATDTELGRVVAIKQSRVGDHGQIRREARVGAGLHHPNVVTVFDSVLDGEDRWLVMEYLPSRTLGALIDEQGSLPPVEVARIGTQLANAVAAMHDLEMVHRDIKPGNVLIGDNGVAKLTDLGIARWADVTATGSGQMVGTPAYIAPEVADGHEASAPADIYSLGATLFAAVEGTSPTGSGDQGPYVQMRRAAAGNLEPMKKAGPLEPVLRALLAKDPADRPNARTAKEMLDELAGQSVPLTWLPMRRSRRRKTAIGAGAAVLAVALIAVGSVYVFGDSEPRPPVITGSLGDARTADPCGLINLNTGSKFGVLSTLDAEYGGYTRCGMLIKQTHNDQDLVDARVQISLPEEYPAQPRIRGQLGQVERPAEKKNYCERKVALADENLLTVAASHKQDMHAPLCSIAEAMMTDALAVLSTGPVPRRKEAFAPGALGTAEACKMLTPEEVAEDTATGLPASEFRPEPDVGDWTCWWGEDPVEVDLEFKREYPLDEEDGRPIKVAGKDAFLEVNQSGDDEHDTCVVDVVHRQYEKDTAFNKTWQEIASLTLETEEKISPDALCAKATKLAERMVVRLPKV</sequence>
<evidence type="ECO:0000256" key="7">
    <source>
        <dbReference type="PROSITE-ProRule" id="PRU10141"/>
    </source>
</evidence>
<dbReference type="PANTHER" id="PTHR43289:SF6">
    <property type="entry name" value="SERINE_THREONINE-PROTEIN KINASE NEKL-3"/>
    <property type="match status" value="1"/>
</dbReference>
<dbReference type="CDD" id="cd14014">
    <property type="entry name" value="STKc_PknB_like"/>
    <property type="match status" value="1"/>
</dbReference>
<gene>
    <name evidence="10" type="ORF">LWC34_18530</name>
</gene>
<dbReference type="InterPro" id="IPR011009">
    <property type="entry name" value="Kinase-like_dom_sf"/>
</dbReference>
<reference evidence="10 11" key="1">
    <citation type="submission" date="2021-12" db="EMBL/GenBank/DDBJ databases">
        <title>Genome sequence of Kibdelosporangium philippinense ATCC 49844.</title>
        <authorList>
            <person name="Fedorov E.A."/>
            <person name="Omeragic M."/>
            <person name="Shalygina K.F."/>
            <person name="Maclea K.S."/>
        </authorList>
    </citation>
    <scope>NUCLEOTIDE SEQUENCE [LARGE SCALE GENOMIC DNA]</scope>
    <source>
        <strain evidence="10 11">ATCC 49844</strain>
    </source>
</reference>
<dbReference type="InterPro" id="IPR008271">
    <property type="entry name" value="Ser/Thr_kinase_AS"/>
</dbReference>
<dbReference type="Pfam" id="PF00069">
    <property type="entry name" value="Pkinase"/>
    <property type="match status" value="1"/>
</dbReference>
<evidence type="ECO:0000256" key="5">
    <source>
        <dbReference type="ARBA" id="ARBA00022777"/>
    </source>
</evidence>
<keyword evidence="2 10" id="KW-0723">Serine/threonine-protein kinase</keyword>
<keyword evidence="3" id="KW-0808">Transferase</keyword>
<evidence type="ECO:0000259" key="9">
    <source>
        <dbReference type="PROSITE" id="PS50011"/>
    </source>
</evidence>
<evidence type="ECO:0000313" key="10">
    <source>
        <dbReference type="EMBL" id="MCE7004805.1"/>
    </source>
</evidence>
<dbReference type="RefSeq" id="WP_233726284.1">
    <property type="nucleotide sequence ID" value="NZ_JAJVCN010000001.1"/>
</dbReference>
<comment type="caution">
    <text evidence="10">The sequence shown here is derived from an EMBL/GenBank/DDBJ whole genome shotgun (WGS) entry which is preliminary data.</text>
</comment>
<evidence type="ECO:0000256" key="4">
    <source>
        <dbReference type="ARBA" id="ARBA00022741"/>
    </source>
</evidence>
<evidence type="ECO:0000313" key="11">
    <source>
        <dbReference type="Proteomes" id="UP001521150"/>
    </source>
</evidence>
<keyword evidence="6 7" id="KW-0067">ATP-binding</keyword>
<keyword evidence="4 7" id="KW-0547">Nucleotide-binding</keyword>
<evidence type="ECO:0000256" key="1">
    <source>
        <dbReference type="ARBA" id="ARBA00012513"/>
    </source>
</evidence>
<evidence type="ECO:0000256" key="8">
    <source>
        <dbReference type="SAM" id="Phobius"/>
    </source>
</evidence>
<accession>A0ABS8ZAH0</accession>
<feature type="binding site" evidence="7">
    <location>
        <position position="40"/>
    </location>
    <ligand>
        <name>ATP</name>
        <dbReference type="ChEBI" id="CHEBI:30616"/>
    </ligand>
</feature>
<keyword evidence="8" id="KW-1133">Transmembrane helix</keyword>
<protein>
    <recommendedName>
        <fullName evidence="1">non-specific serine/threonine protein kinase</fullName>
        <ecNumber evidence="1">2.7.11.1</ecNumber>
    </recommendedName>
</protein>
<dbReference type="InterPro" id="IPR000719">
    <property type="entry name" value="Prot_kinase_dom"/>
</dbReference>
<proteinExistence type="predicted"/>
<name>A0ABS8ZAH0_9PSEU</name>
<dbReference type="InterPro" id="IPR017441">
    <property type="entry name" value="Protein_kinase_ATP_BS"/>
</dbReference>
<dbReference type="GO" id="GO:0004674">
    <property type="term" value="F:protein serine/threonine kinase activity"/>
    <property type="evidence" value="ECO:0007669"/>
    <property type="project" value="UniProtKB-KW"/>
</dbReference>
<keyword evidence="11" id="KW-1185">Reference proteome</keyword>
<feature type="transmembrane region" description="Helical" evidence="8">
    <location>
        <begin position="280"/>
        <end position="302"/>
    </location>
</feature>
<dbReference type="EMBL" id="JAJVCN010000001">
    <property type="protein sequence ID" value="MCE7004805.1"/>
    <property type="molecule type" value="Genomic_DNA"/>
</dbReference>
<keyword evidence="8" id="KW-0472">Membrane</keyword>
<dbReference type="PROSITE" id="PS00108">
    <property type="entry name" value="PROTEIN_KINASE_ST"/>
    <property type="match status" value="1"/>
</dbReference>
<evidence type="ECO:0000256" key="3">
    <source>
        <dbReference type="ARBA" id="ARBA00022679"/>
    </source>
</evidence>
<organism evidence="10 11">
    <name type="scientific">Kibdelosporangium philippinense</name>
    <dbReference type="NCBI Taxonomy" id="211113"/>
    <lineage>
        <taxon>Bacteria</taxon>
        <taxon>Bacillati</taxon>
        <taxon>Actinomycetota</taxon>
        <taxon>Actinomycetes</taxon>
        <taxon>Pseudonocardiales</taxon>
        <taxon>Pseudonocardiaceae</taxon>
        <taxon>Kibdelosporangium</taxon>
    </lineage>
</organism>
<dbReference type="SMART" id="SM00220">
    <property type="entry name" value="S_TKc"/>
    <property type="match status" value="1"/>
</dbReference>
<evidence type="ECO:0000256" key="6">
    <source>
        <dbReference type="ARBA" id="ARBA00022840"/>
    </source>
</evidence>
<dbReference type="PROSITE" id="PS50011">
    <property type="entry name" value="PROTEIN_KINASE_DOM"/>
    <property type="match status" value="1"/>
</dbReference>
<dbReference type="PROSITE" id="PS00107">
    <property type="entry name" value="PROTEIN_KINASE_ATP"/>
    <property type="match status" value="1"/>
</dbReference>
<feature type="domain" description="Protein kinase" evidence="9">
    <location>
        <begin position="11"/>
        <end position="269"/>
    </location>
</feature>